<dbReference type="GO" id="GO:0016567">
    <property type="term" value="P:protein ubiquitination"/>
    <property type="evidence" value="ECO:0007669"/>
    <property type="project" value="InterPro"/>
</dbReference>
<feature type="signal peptide" evidence="2">
    <location>
        <begin position="1"/>
        <end position="20"/>
    </location>
</feature>
<evidence type="ECO:0000256" key="1">
    <source>
        <dbReference type="SAM" id="MobiDB-lite"/>
    </source>
</evidence>
<evidence type="ECO:0000256" key="2">
    <source>
        <dbReference type="SAM" id="SignalP"/>
    </source>
</evidence>
<dbReference type="OrthoDB" id="66726at2759"/>
<reference evidence="3" key="2">
    <citation type="submission" date="2020-11" db="EMBL/GenBank/DDBJ databases">
        <authorList>
            <person name="Cecchin M."/>
            <person name="Marcolungo L."/>
            <person name="Rossato M."/>
            <person name="Girolomoni L."/>
            <person name="Cosentino E."/>
            <person name="Cuine S."/>
            <person name="Li-Beisson Y."/>
            <person name="Delledonne M."/>
            <person name="Ballottari M."/>
        </authorList>
    </citation>
    <scope>NUCLEOTIDE SEQUENCE</scope>
    <source>
        <strain evidence="3">211/11P</strain>
        <tissue evidence="3">Whole cell</tissue>
    </source>
</reference>
<comment type="caution">
    <text evidence="3">The sequence shown here is derived from an EMBL/GenBank/DDBJ whole genome shotgun (WGS) entry which is preliminary data.</text>
</comment>
<dbReference type="EMBL" id="SIDB01000003">
    <property type="protein sequence ID" value="KAI3434455.1"/>
    <property type="molecule type" value="Genomic_DNA"/>
</dbReference>
<evidence type="ECO:0008006" key="5">
    <source>
        <dbReference type="Google" id="ProtNLM"/>
    </source>
</evidence>
<protein>
    <recommendedName>
        <fullName evidence="5">RING-type E3 ubiquitin transferase</fullName>
    </recommendedName>
</protein>
<feature type="chain" id="PRO_5038526663" description="RING-type E3 ubiquitin transferase" evidence="2">
    <location>
        <begin position="21"/>
        <end position="276"/>
    </location>
</feature>
<feature type="region of interest" description="Disordered" evidence="1">
    <location>
        <begin position="88"/>
        <end position="112"/>
    </location>
</feature>
<dbReference type="PANTHER" id="PTHR47568:SF2">
    <property type="entry name" value="E3 UBIQUITIN-PROTEIN LIGASE SP1-RELATED"/>
    <property type="match status" value="1"/>
</dbReference>
<name>A0A9D4YZT1_CHLVU</name>
<keyword evidence="4" id="KW-1185">Reference proteome</keyword>
<accession>A0A9D4YZT1</accession>
<proteinExistence type="predicted"/>
<feature type="region of interest" description="Disordered" evidence="1">
    <location>
        <begin position="158"/>
        <end position="182"/>
    </location>
</feature>
<feature type="compositionally biased region" description="Polar residues" evidence="1">
    <location>
        <begin position="95"/>
        <end position="107"/>
    </location>
</feature>
<reference evidence="3" key="1">
    <citation type="journal article" date="2019" name="Plant J.">
        <title>Chlorella vulgaris genome assembly and annotation reveals the molecular basis for metabolic acclimation to high light conditions.</title>
        <authorList>
            <person name="Cecchin M."/>
            <person name="Marcolungo L."/>
            <person name="Rossato M."/>
            <person name="Girolomoni L."/>
            <person name="Cosentino E."/>
            <person name="Cuine S."/>
            <person name="Li-Beisson Y."/>
            <person name="Delledonne M."/>
            <person name="Ballottari M."/>
        </authorList>
    </citation>
    <scope>NUCLEOTIDE SEQUENCE</scope>
    <source>
        <strain evidence="3">211/11P</strain>
    </source>
</reference>
<sequence>MAAEALLWAGLASIATSGWCWLAGRDDSRLAGQLKEYEQLRSLKDLKKQQVLPRLIAVRGRVSSRHPLAGELSGQRAAIIEITEHQVTEKRAASGTGTQATPSTNGTAAGIPGWTRQSCLLRSETTETNWSLADGSGVELPIERGLPVTRTLLKQAASRLMPSGQKGRDRQAEEEMGERTVGVERSERALVLGSVVTMAGVLECTVDYPAAFQTAPRAGGQMLSLRPIYCSRKPMPEMIREAQLVADIWQFEAGLCGAVGGGLLVWAALEHAKEQR</sequence>
<dbReference type="GO" id="GO:0004842">
    <property type="term" value="F:ubiquitin-protein transferase activity"/>
    <property type="evidence" value="ECO:0007669"/>
    <property type="project" value="InterPro"/>
</dbReference>
<organism evidence="3 4">
    <name type="scientific">Chlorella vulgaris</name>
    <name type="common">Green alga</name>
    <dbReference type="NCBI Taxonomy" id="3077"/>
    <lineage>
        <taxon>Eukaryota</taxon>
        <taxon>Viridiplantae</taxon>
        <taxon>Chlorophyta</taxon>
        <taxon>core chlorophytes</taxon>
        <taxon>Trebouxiophyceae</taxon>
        <taxon>Chlorellales</taxon>
        <taxon>Chlorellaceae</taxon>
        <taxon>Chlorella clade</taxon>
        <taxon>Chlorella</taxon>
    </lineage>
</organism>
<gene>
    <name evidence="3" type="ORF">D9Q98_002532</name>
</gene>
<evidence type="ECO:0000313" key="4">
    <source>
        <dbReference type="Proteomes" id="UP001055712"/>
    </source>
</evidence>
<keyword evidence="2" id="KW-0732">Signal</keyword>
<dbReference type="PANTHER" id="PTHR47568">
    <property type="match status" value="1"/>
</dbReference>
<evidence type="ECO:0000313" key="3">
    <source>
        <dbReference type="EMBL" id="KAI3434455.1"/>
    </source>
</evidence>
<dbReference type="InterPro" id="IPR044231">
    <property type="entry name" value="SP1/SPL1"/>
</dbReference>
<feature type="compositionally biased region" description="Basic and acidic residues" evidence="1">
    <location>
        <begin position="166"/>
        <end position="182"/>
    </location>
</feature>
<dbReference type="Proteomes" id="UP001055712">
    <property type="component" value="Unassembled WGS sequence"/>
</dbReference>
<dbReference type="AlphaFoldDB" id="A0A9D4YZT1"/>